<dbReference type="EMBL" id="NCXO01000018">
    <property type="protein sequence ID" value="OSC33654.1"/>
    <property type="molecule type" value="Genomic_DNA"/>
</dbReference>
<dbReference type="RefSeq" id="WP_085303729.1">
    <property type="nucleotide sequence ID" value="NZ_AP022594.1"/>
</dbReference>
<proteinExistence type="predicted"/>
<dbReference type="PANTHER" id="PTHR34387:SF1">
    <property type="entry name" value="PERIPLASMIC IMMUNOGENIC PROTEIN"/>
    <property type="match status" value="1"/>
</dbReference>
<gene>
    <name evidence="1" type="ORF">B8W67_09740</name>
</gene>
<dbReference type="PANTHER" id="PTHR34387">
    <property type="entry name" value="SLR1258 PROTEIN"/>
    <property type="match status" value="1"/>
</dbReference>
<evidence type="ECO:0000313" key="2">
    <source>
        <dbReference type="Proteomes" id="UP000193577"/>
    </source>
</evidence>
<dbReference type="GO" id="GO:0006974">
    <property type="term" value="P:DNA damage response"/>
    <property type="evidence" value="ECO:0007669"/>
    <property type="project" value="TreeGrafter"/>
</dbReference>
<dbReference type="InterPro" id="IPR007497">
    <property type="entry name" value="SIMPL/DUF541"/>
</dbReference>
<dbReference type="Proteomes" id="UP000193577">
    <property type="component" value="Unassembled WGS sequence"/>
</dbReference>
<dbReference type="AlphaFoldDB" id="A0A7I7SH47"/>
<sequence length="247" mass="26199">MRHATFDAPPFRRLTRRMLVPAAAVLTLIGVAGCDAESPADSGTREVTVIGEGQVQGSPDLLTVDVGIEFSAPDVTAAMNQTNERQQALIDALIDAGVDESDIATTSVSLQPQYTSEPGAPSTITSYRATNAIKVKIRELESASEALALIVSTGGDATRLNAVNYSIENDSQLVRDARARAFTDAKDRAEQYAQLSGMKLGKVISVSESPGAERPSPRPAQRALSDVPVEPGEQTVSFSVEAVWELT</sequence>
<organism evidence="1 2">
    <name type="scientific">Mycolicibacillus koreensis</name>
    <dbReference type="NCBI Taxonomy" id="1069220"/>
    <lineage>
        <taxon>Bacteria</taxon>
        <taxon>Bacillati</taxon>
        <taxon>Actinomycetota</taxon>
        <taxon>Actinomycetes</taxon>
        <taxon>Mycobacteriales</taxon>
        <taxon>Mycobacteriaceae</taxon>
        <taxon>Mycolicibacillus</taxon>
    </lineage>
</organism>
<comment type="caution">
    <text evidence="1">The sequence shown here is derived from an EMBL/GenBank/DDBJ whole genome shotgun (WGS) entry which is preliminary data.</text>
</comment>
<reference evidence="1 2" key="1">
    <citation type="submission" date="2017-04" db="EMBL/GenBank/DDBJ databases">
        <title>The new phylogeny of genus Mycobacterium.</title>
        <authorList>
            <person name="Tortoli E."/>
            <person name="Trovato A."/>
            <person name="Cirillo D.M."/>
        </authorList>
    </citation>
    <scope>NUCLEOTIDE SEQUENCE [LARGE SCALE GENOMIC DNA]</scope>
    <source>
        <strain evidence="1 2">KCTC 19819</strain>
    </source>
</reference>
<protein>
    <submittedName>
        <fullName evidence="1">Uncharacterized protein</fullName>
    </submittedName>
</protein>
<dbReference type="PROSITE" id="PS51257">
    <property type="entry name" value="PROKAR_LIPOPROTEIN"/>
    <property type="match status" value="1"/>
</dbReference>
<dbReference type="Pfam" id="PF04402">
    <property type="entry name" value="SIMPL"/>
    <property type="match status" value="1"/>
</dbReference>
<keyword evidence="2" id="KW-1185">Reference proteome</keyword>
<accession>A0A7I7SH47</accession>
<name>A0A7I7SH47_9MYCO</name>
<dbReference type="Gene3D" id="3.30.110.170">
    <property type="entry name" value="Protein of unknown function (DUF541), domain 1"/>
    <property type="match status" value="1"/>
</dbReference>
<dbReference type="Gene3D" id="3.30.70.2970">
    <property type="entry name" value="Protein of unknown function (DUF541), domain 2"/>
    <property type="match status" value="1"/>
</dbReference>
<dbReference type="InterPro" id="IPR052022">
    <property type="entry name" value="26kDa_periplasmic_antigen"/>
</dbReference>
<dbReference type="OrthoDB" id="5195768at2"/>
<evidence type="ECO:0000313" key="1">
    <source>
        <dbReference type="EMBL" id="OSC33654.1"/>
    </source>
</evidence>